<dbReference type="Proteomes" id="UP001229836">
    <property type="component" value="Chromosome"/>
</dbReference>
<name>A0ABY8S6A9_9GAMM</name>
<accession>A0ABY8S6A9</accession>
<reference evidence="1 2" key="1">
    <citation type="submission" date="2023-05" db="EMBL/GenBank/DDBJ databases">
        <title>The complete genome of Acinetobacter sp. nov KCTC 92772.</title>
        <authorList>
            <person name="Zhou G."/>
        </authorList>
    </citation>
    <scope>NUCLEOTIDE SEQUENCE [LARGE SCALE GENOMIC DNA]</scope>
    <source>
        <strain evidence="1 2">KCTC 92772</strain>
    </source>
</reference>
<evidence type="ECO:0000313" key="2">
    <source>
        <dbReference type="Proteomes" id="UP001229836"/>
    </source>
</evidence>
<gene>
    <name evidence="1" type="ORF">QLH32_05155</name>
</gene>
<organism evidence="1 2">
    <name type="scientific">Acinetobacter corruptisaponis</name>
    <dbReference type="NCBI Taxonomy" id="3045147"/>
    <lineage>
        <taxon>Bacteria</taxon>
        <taxon>Pseudomonadati</taxon>
        <taxon>Pseudomonadota</taxon>
        <taxon>Gammaproteobacteria</taxon>
        <taxon>Moraxellales</taxon>
        <taxon>Moraxellaceae</taxon>
        <taxon>Acinetobacter</taxon>
    </lineage>
</organism>
<dbReference type="RefSeq" id="WP_283268484.1">
    <property type="nucleotide sequence ID" value="NZ_CP125669.1"/>
</dbReference>
<protein>
    <submittedName>
        <fullName evidence="1">Uncharacterized protein</fullName>
    </submittedName>
</protein>
<evidence type="ECO:0000313" key="1">
    <source>
        <dbReference type="EMBL" id="WHP06861.1"/>
    </source>
</evidence>
<keyword evidence="2" id="KW-1185">Reference proteome</keyword>
<dbReference type="EMBL" id="CP125669">
    <property type="protein sequence ID" value="WHP06861.1"/>
    <property type="molecule type" value="Genomic_DNA"/>
</dbReference>
<sequence length="52" mass="6403">MGEILYEQFNGFGYWFVTHGKFNQFDLFLNYEFQYGFMDLDDAKKWIEESDQ</sequence>
<proteinExistence type="predicted"/>